<dbReference type="InParanoid" id="A8NXG5"/>
<sequence length="487" mass="54049">MPFQWASVPLLLLLWSTSAVLAGPAFENTAIVRTVELGGSVVHVTTTYAVRALENNVKTYTVALGAGDRAKTSWLEAKIKGQDKPLDIKERVEKGYSLIDVTLPKALSTNKTLNLVFETVQTHATYPWPATAAQGEEQKLKYATELFVLSPYSSVVQRSKIRAMVPRIVSFTEPVGIEPFTSDSVATKSGATIVYGPYNNIPASTNVNFIQEYQQTVVVHYHHEQPVIEILDLKRAVEVSHWGANINTQDEITLHNAGPKLKGHFSRFEHQKQSYQKKPAPHMLPALQLSLPAGIRDAYYYDQIGNVSTSKLRVAPLAPKGSQRVQHSVLELRPRYPLLGGWNYSFTLGWDAPLESSVSYDKKTGVYTLEVPILTPVPGSVVNHEELKIILPEGATDVQFATPFPPESVSTGTHVTYLDTVGRPSITLEYRDLTVKHAREIYVTYKVPFFSHIRKAISVAGVFFTLFSAAILLPRISLSISRKQKVQ</sequence>
<dbReference type="UniPathway" id="UPA00378"/>
<evidence type="ECO:0000313" key="12">
    <source>
        <dbReference type="Proteomes" id="UP000001861"/>
    </source>
</evidence>
<keyword evidence="7 10" id="KW-0256">Endoplasmic reticulum</keyword>
<evidence type="ECO:0000256" key="7">
    <source>
        <dbReference type="ARBA" id="ARBA00022824"/>
    </source>
</evidence>
<name>A8NXG5_COPC7</name>
<dbReference type="RefSeq" id="XP_001837161.1">
    <property type="nucleotide sequence ID" value="XM_001837109.1"/>
</dbReference>
<keyword evidence="12" id="KW-1185">Reference proteome</keyword>
<organism evidence="11 12">
    <name type="scientific">Coprinopsis cinerea (strain Okayama-7 / 130 / ATCC MYA-4618 / FGSC 9003)</name>
    <name type="common">Inky cap fungus</name>
    <name type="synonym">Hormographiella aspergillata</name>
    <dbReference type="NCBI Taxonomy" id="240176"/>
    <lineage>
        <taxon>Eukaryota</taxon>
        <taxon>Fungi</taxon>
        <taxon>Dikarya</taxon>
        <taxon>Basidiomycota</taxon>
        <taxon>Agaricomycotina</taxon>
        <taxon>Agaricomycetes</taxon>
        <taxon>Agaricomycetidae</taxon>
        <taxon>Agaricales</taxon>
        <taxon>Agaricineae</taxon>
        <taxon>Psathyrellaceae</taxon>
        <taxon>Coprinopsis</taxon>
    </lineage>
</organism>
<dbReference type="GO" id="GO:0018279">
    <property type="term" value="P:protein N-linked glycosylation via asparagine"/>
    <property type="evidence" value="ECO:0007669"/>
    <property type="project" value="TreeGrafter"/>
</dbReference>
<proteinExistence type="inferred from homology"/>
<dbReference type="Proteomes" id="UP000001861">
    <property type="component" value="Unassembled WGS sequence"/>
</dbReference>
<evidence type="ECO:0000256" key="6">
    <source>
        <dbReference type="ARBA" id="ARBA00022729"/>
    </source>
</evidence>
<accession>A8NXG5</accession>
<comment type="similarity">
    <text evidence="4 10">Belongs to the OST1 family.</text>
</comment>
<feature type="chain" id="PRO_5005122025" description="Dolichyl-diphosphooligosaccharide--protein glycosyltransferase subunit 1" evidence="10">
    <location>
        <begin position="23"/>
        <end position="487"/>
    </location>
</feature>
<evidence type="ECO:0000256" key="4">
    <source>
        <dbReference type="ARBA" id="ARBA00008905"/>
    </source>
</evidence>
<dbReference type="Pfam" id="PF04597">
    <property type="entry name" value="Ribophorin_I"/>
    <property type="match status" value="1"/>
</dbReference>
<evidence type="ECO:0000256" key="9">
    <source>
        <dbReference type="ARBA" id="ARBA00023136"/>
    </source>
</evidence>
<keyword evidence="9 10" id="KW-0472">Membrane</keyword>
<comment type="subunit">
    <text evidence="10">Component of the oligosaccharyltransferase (OST) complex.</text>
</comment>
<comment type="subcellular location">
    <subcellularLocation>
        <location evidence="2 10">Endoplasmic reticulum membrane</location>
        <topology evidence="2 10">Single-pass type I membrane protein</topology>
    </subcellularLocation>
</comment>
<dbReference type="KEGG" id="cci:CC1G_00297"/>
<protein>
    <recommendedName>
        <fullName evidence="10">Dolichyl-diphosphooligosaccharide--protein glycosyltransferase subunit 1</fullName>
    </recommendedName>
</protein>
<keyword evidence="6 10" id="KW-0732">Signal</keyword>
<feature type="signal peptide" evidence="10">
    <location>
        <begin position="1"/>
        <end position="22"/>
    </location>
</feature>
<dbReference type="STRING" id="240176.A8NXG5"/>
<evidence type="ECO:0000256" key="5">
    <source>
        <dbReference type="ARBA" id="ARBA00022692"/>
    </source>
</evidence>
<dbReference type="GO" id="GO:0008250">
    <property type="term" value="C:oligosaccharyltransferase complex"/>
    <property type="evidence" value="ECO:0007669"/>
    <property type="project" value="UniProtKB-UniRule"/>
</dbReference>
<comment type="function">
    <text evidence="1 10">Subunit of the oligosaccharyl transferase (OST) complex that catalyzes the initial transfer of a defined glycan (Glc(3)Man(9)GlcNAc(2) in eukaryotes) from the lipid carrier dolichol-pyrophosphate to an asparagine residue within an Asn-X-Ser/Thr consensus motif in nascent polypeptide chains, the first step in protein N-glycosylation. N-glycosylation occurs cotranslationally and the complex associates with the Sec61 complex at the channel-forming translocon complex that mediates protein translocation across the endoplasmic reticulum (ER). All subunits are required for a maximal enzyme activity.</text>
</comment>
<dbReference type="FunCoup" id="A8NXG5">
    <property type="interactions" value="611"/>
</dbReference>
<dbReference type="OMA" id="RYEYARE"/>
<reference evidence="11 12" key="1">
    <citation type="journal article" date="2010" name="Proc. Natl. Acad. Sci. U.S.A.">
        <title>Insights into evolution of multicellular fungi from the assembled chromosomes of the mushroom Coprinopsis cinerea (Coprinus cinereus).</title>
        <authorList>
            <person name="Stajich J.E."/>
            <person name="Wilke S.K."/>
            <person name="Ahren D."/>
            <person name="Au C.H."/>
            <person name="Birren B.W."/>
            <person name="Borodovsky M."/>
            <person name="Burns C."/>
            <person name="Canback B."/>
            <person name="Casselton L.A."/>
            <person name="Cheng C.K."/>
            <person name="Deng J."/>
            <person name="Dietrich F.S."/>
            <person name="Fargo D.C."/>
            <person name="Farman M.L."/>
            <person name="Gathman A.C."/>
            <person name="Goldberg J."/>
            <person name="Guigo R."/>
            <person name="Hoegger P.J."/>
            <person name="Hooker J.B."/>
            <person name="Huggins A."/>
            <person name="James T.Y."/>
            <person name="Kamada T."/>
            <person name="Kilaru S."/>
            <person name="Kodira C."/>
            <person name="Kues U."/>
            <person name="Kupfer D."/>
            <person name="Kwan H.S."/>
            <person name="Lomsadze A."/>
            <person name="Li W."/>
            <person name="Lilly W.W."/>
            <person name="Ma L.J."/>
            <person name="Mackey A.J."/>
            <person name="Manning G."/>
            <person name="Martin F."/>
            <person name="Muraguchi H."/>
            <person name="Natvig D.O."/>
            <person name="Palmerini H."/>
            <person name="Ramesh M.A."/>
            <person name="Rehmeyer C.J."/>
            <person name="Roe B.A."/>
            <person name="Shenoy N."/>
            <person name="Stanke M."/>
            <person name="Ter-Hovhannisyan V."/>
            <person name="Tunlid A."/>
            <person name="Velagapudi R."/>
            <person name="Vision T.J."/>
            <person name="Zeng Q."/>
            <person name="Zolan M.E."/>
            <person name="Pukkila P.J."/>
        </authorList>
    </citation>
    <scope>NUCLEOTIDE SEQUENCE [LARGE SCALE GENOMIC DNA]</scope>
    <source>
        <strain evidence="12">Okayama-7 / 130 / ATCC MYA-4618 / FGSC 9003</strain>
    </source>
</reference>
<evidence type="ECO:0000256" key="3">
    <source>
        <dbReference type="ARBA" id="ARBA00004922"/>
    </source>
</evidence>
<keyword evidence="8 10" id="KW-1133">Transmembrane helix</keyword>
<dbReference type="PANTHER" id="PTHR21049">
    <property type="entry name" value="RIBOPHORIN I"/>
    <property type="match status" value="1"/>
</dbReference>
<dbReference type="AlphaFoldDB" id="A8NXG5"/>
<dbReference type="EMBL" id="AACS02000005">
    <property type="protein sequence ID" value="EAU84778.1"/>
    <property type="molecule type" value="Genomic_DNA"/>
</dbReference>
<evidence type="ECO:0000256" key="2">
    <source>
        <dbReference type="ARBA" id="ARBA00004115"/>
    </source>
</evidence>
<dbReference type="InterPro" id="IPR007676">
    <property type="entry name" value="Ribophorin_I"/>
</dbReference>
<evidence type="ECO:0000256" key="10">
    <source>
        <dbReference type="RuleBase" id="RU361143"/>
    </source>
</evidence>
<dbReference type="PANTHER" id="PTHR21049:SF0">
    <property type="entry name" value="DOLICHYL-DIPHOSPHOOLIGOSACCHARIDE--PROTEIN GLYCOSYLTRANSFERASE SUBUNIT 1"/>
    <property type="match status" value="1"/>
</dbReference>
<comment type="caution">
    <text evidence="11">The sequence shown here is derived from an EMBL/GenBank/DDBJ whole genome shotgun (WGS) entry which is preliminary data.</text>
</comment>
<dbReference type="eggNOG" id="KOG2291">
    <property type="taxonomic scope" value="Eukaryota"/>
</dbReference>
<evidence type="ECO:0000313" key="11">
    <source>
        <dbReference type="EMBL" id="EAU84778.1"/>
    </source>
</evidence>
<gene>
    <name evidence="11" type="ORF">CC1G_00297</name>
</gene>
<comment type="pathway">
    <text evidence="3 10">Protein modification; protein glycosylation.</text>
</comment>
<feature type="transmembrane region" description="Helical" evidence="10">
    <location>
        <begin position="456"/>
        <end position="478"/>
    </location>
</feature>
<evidence type="ECO:0000256" key="8">
    <source>
        <dbReference type="ARBA" id="ARBA00022989"/>
    </source>
</evidence>
<evidence type="ECO:0000256" key="1">
    <source>
        <dbReference type="ARBA" id="ARBA00002791"/>
    </source>
</evidence>
<dbReference type="OrthoDB" id="310030at2759"/>
<dbReference type="VEuPathDB" id="FungiDB:CC1G_00297"/>
<keyword evidence="5 10" id="KW-0812">Transmembrane</keyword>
<dbReference type="GeneID" id="6013717"/>